<protein>
    <submittedName>
        <fullName evidence="8">Diacylglyceryl transferase</fullName>
    </submittedName>
</protein>
<dbReference type="GO" id="GO:0042158">
    <property type="term" value="P:lipoprotein biosynthetic process"/>
    <property type="evidence" value="ECO:0007669"/>
    <property type="project" value="InterPro"/>
</dbReference>
<keyword evidence="5 7" id="KW-1133">Transmembrane helix</keyword>
<accession>A0A2U2PIK0</accession>
<keyword evidence="9" id="KW-1185">Reference proteome</keyword>
<feature type="transmembrane region" description="Helical" evidence="7">
    <location>
        <begin position="20"/>
        <end position="39"/>
    </location>
</feature>
<organism evidence="8 9">
    <name type="scientific">Pararcticibacter amylolyticus</name>
    <dbReference type="NCBI Taxonomy" id="2173175"/>
    <lineage>
        <taxon>Bacteria</taxon>
        <taxon>Pseudomonadati</taxon>
        <taxon>Bacteroidota</taxon>
        <taxon>Sphingobacteriia</taxon>
        <taxon>Sphingobacteriales</taxon>
        <taxon>Sphingobacteriaceae</taxon>
        <taxon>Pararcticibacter</taxon>
    </lineage>
</organism>
<name>A0A2U2PIK0_9SPHI</name>
<evidence type="ECO:0000256" key="2">
    <source>
        <dbReference type="ARBA" id="ARBA00022475"/>
    </source>
</evidence>
<dbReference type="Pfam" id="PF01790">
    <property type="entry name" value="LGT"/>
    <property type="match status" value="1"/>
</dbReference>
<evidence type="ECO:0000256" key="1">
    <source>
        <dbReference type="ARBA" id="ARBA00007150"/>
    </source>
</evidence>
<dbReference type="GO" id="GO:0008961">
    <property type="term" value="F:phosphatidylglycerol-prolipoprotein diacylglyceryl transferase activity"/>
    <property type="evidence" value="ECO:0007669"/>
    <property type="project" value="InterPro"/>
</dbReference>
<dbReference type="InterPro" id="IPR001640">
    <property type="entry name" value="Lgt"/>
</dbReference>
<feature type="transmembrane region" description="Helical" evidence="7">
    <location>
        <begin position="218"/>
        <end position="235"/>
    </location>
</feature>
<dbReference type="Proteomes" id="UP000245647">
    <property type="component" value="Unassembled WGS sequence"/>
</dbReference>
<feature type="transmembrane region" description="Helical" evidence="7">
    <location>
        <begin position="281"/>
        <end position="304"/>
    </location>
</feature>
<evidence type="ECO:0000256" key="5">
    <source>
        <dbReference type="ARBA" id="ARBA00022989"/>
    </source>
</evidence>
<gene>
    <name evidence="8" type="ORF">DDR33_07595</name>
</gene>
<dbReference type="AlphaFoldDB" id="A0A2U2PIK0"/>
<keyword evidence="2" id="KW-1003">Cell membrane</keyword>
<dbReference type="PANTHER" id="PTHR30589">
    <property type="entry name" value="PROLIPOPROTEIN DIACYLGLYCERYL TRANSFERASE"/>
    <property type="match status" value="1"/>
</dbReference>
<evidence type="ECO:0000313" key="9">
    <source>
        <dbReference type="Proteomes" id="UP000245647"/>
    </source>
</evidence>
<dbReference type="RefSeq" id="WP_109415175.1">
    <property type="nucleotide sequence ID" value="NZ_QEAS01000005.1"/>
</dbReference>
<dbReference type="EMBL" id="QEAS01000005">
    <property type="protein sequence ID" value="PWG81233.1"/>
    <property type="molecule type" value="Genomic_DNA"/>
</dbReference>
<proteinExistence type="inferred from homology"/>
<evidence type="ECO:0000256" key="6">
    <source>
        <dbReference type="ARBA" id="ARBA00023136"/>
    </source>
</evidence>
<dbReference type="PANTHER" id="PTHR30589:SF0">
    <property type="entry name" value="PHOSPHATIDYLGLYCEROL--PROLIPOPROTEIN DIACYLGLYCERYL TRANSFERASE"/>
    <property type="match status" value="1"/>
</dbReference>
<dbReference type="GO" id="GO:0005886">
    <property type="term" value="C:plasma membrane"/>
    <property type="evidence" value="ECO:0007669"/>
    <property type="project" value="InterPro"/>
</dbReference>
<evidence type="ECO:0000256" key="7">
    <source>
        <dbReference type="SAM" id="Phobius"/>
    </source>
</evidence>
<feature type="transmembrane region" description="Helical" evidence="7">
    <location>
        <begin position="112"/>
        <end position="130"/>
    </location>
</feature>
<evidence type="ECO:0000256" key="4">
    <source>
        <dbReference type="ARBA" id="ARBA00022692"/>
    </source>
</evidence>
<keyword evidence="6 7" id="KW-0472">Membrane</keyword>
<evidence type="ECO:0000313" key="8">
    <source>
        <dbReference type="EMBL" id="PWG81233.1"/>
    </source>
</evidence>
<reference evidence="8 9" key="1">
    <citation type="submission" date="2018-04" db="EMBL/GenBank/DDBJ databases">
        <title>Pedobacter chongqingensis sp. nov., isolated from a rottenly hemp rope.</title>
        <authorList>
            <person name="Cai Y."/>
        </authorList>
    </citation>
    <scope>NUCLEOTIDE SEQUENCE [LARGE SCALE GENOMIC DNA]</scope>
    <source>
        <strain evidence="8 9">FJ4-8</strain>
    </source>
</reference>
<comment type="caution">
    <text evidence="8">The sequence shown here is derived from an EMBL/GenBank/DDBJ whole genome shotgun (WGS) entry which is preliminary data.</text>
</comment>
<feature type="transmembrane region" description="Helical" evidence="7">
    <location>
        <begin position="74"/>
        <end position="92"/>
    </location>
</feature>
<sequence length="312" mass="35388">MFPTLSHLIKYLTGLDVKIPGQTFGLFVVLAFVASCYVFRLEFIRKERLGIVKLSPSRIRPGKLEHPFQLMDKLLLWAAIWGFIGAKLFSCLEKPALFFKDPIDMFFSAEGWTFYGGLIFGAISYLVTGFRYGMRLIDLADIGSPGMLVAYGVGRIGCHLSGDGDWGKVNLNAKPITWLPDWMWATTYPHNVLKEGEYIPGCREEFCSQLPQPVYPTSLYEALIILFLFLLLWTFKDRLQIPGLMFSLYLVINGGERLLIEQIKDNLNYHIAGFSFSQAELIGAFMFISGLVGLAILFLTKFSFQPNEEKQK</sequence>
<keyword evidence="3 8" id="KW-0808">Transferase</keyword>
<dbReference type="OrthoDB" id="871140at2"/>
<evidence type="ECO:0000256" key="3">
    <source>
        <dbReference type="ARBA" id="ARBA00022679"/>
    </source>
</evidence>
<keyword evidence="4 7" id="KW-0812">Transmembrane</keyword>
<comment type="similarity">
    <text evidence="1">Belongs to the Lgt family.</text>
</comment>